<dbReference type="GO" id="GO:0045165">
    <property type="term" value="P:cell fate commitment"/>
    <property type="evidence" value="ECO:0007669"/>
    <property type="project" value="TreeGrafter"/>
</dbReference>
<dbReference type="GO" id="GO:0005125">
    <property type="term" value="F:cytokine activity"/>
    <property type="evidence" value="ECO:0007669"/>
    <property type="project" value="TreeGrafter"/>
</dbReference>
<dbReference type="Pfam" id="PF00110">
    <property type="entry name" value="wnt"/>
    <property type="match status" value="1"/>
</dbReference>
<keyword evidence="7" id="KW-1015">Disulfide bond</keyword>
<dbReference type="PANTHER" id="PTHR12027:SF98">
    <property type="entry name" value="PROTEIN WNT"/>
    <property type="match status" value="1"/>
</dbReference>
<dbReference type="InterPro" id="IPR005817">
    <property type="entry name" value="Wnt"/>
</dbReference>
<evidence type="ECO:0000256" key="8">
    <source>
        <dbReference type="RuleBase" id="RU003500"/>
    </source>
</evidence>
<feature type="compositionally biased region" description="Basic residues" evidence="9">
    <location>
        <begin position="141"/>
        <end position="174"/>
    </location>
</feature>
<keyword evidence="5" id="KW-0272">Extracellular matrix</keyword>
<comment type="similarity">
    <text evidence="2 8">Belongs to the Wnt family.</text>
</comment>
<evidence type="ECO:0000313" key="11">
    <source>
        <dbReference type="Proteomes" id="UP001209878"/>
    </source>
</evidence>
<dbReference type="GO" id="GO:0060070">
    <property type="term" value="P:canonical Wnt signaling pathway"/>
    <property type="evidence" value="ECO:0007669"/>
    <property type="project" value="TreeGrafter"/>
</dbReference>
<keyword evidence="4" id="KW-0964">Secreted</keyword>
<organism evidence="10 11">
    <name type="scientific">Ridgeia piscesae</name>
    <name type="common">Tubeworm</name>
    <dbReference type="NCBI Taxonomy" id="27915"/>
    <lineage>
        <taxon>Eukaryota</taxon>
        <taxon>Metazoa</taxon>
        <taxon>Spiralia</taxon>
        <taxon>Lophotrochozoa</taxon>
        <taxon>Annelida</taxon>
        <taxon>Polychaeta</taxon>
        <taxon>Sedentaria</taxon>
        <taxon>Canalipalpata</taxon>
        <taxon>Sabellida</taxon>
        <taxon>Siboglinidae</taxon>
        <taxon>Ridgeia</taxon>
    </lineage>
</organism>
<evidence type="ECO:0000256" key="2">
    <source>
        <dbReference type="ARBA" id="ARBA00005683"/>
    </source>
</evidence>
<dbReference type="Proteomes" id="UP001209878">
    <property type="component" value="Unassembled WGS sequence"/>
</dbReference>
<feature type="region of interest" description="Disordered" evidence="9">
    <location>
        <begin position="140"/>
        <end position="174"/>
    </location>
</feature>
<evidence type="ECO:0000256" key="7">
    <source>
        <dbReference type="ARBA" id="ARBA00023157"/>
    </source>
</evidence>
<protein>
    <recommendedName>
        <fullName evidence="8">Protein Wnt</fullName>
    </recommendedName>
</protein>
<evidence type="ECO:0000256" key="4">
    <source>
        <dbReference type="ARBA" id="ARBA00022525"/>
    </source>
</evidence>
<keyword evidence="3 8" id="KW-0217">Developmental protein</keyword>
<evidence type="ECO:0000256" key="3">
    <source>
        <dbReference type="ARBA" id="ARBA00022473"/>
    </source>
</evidence>
<evidence type="ECO:0000256" key="5">
    <source>
        <dbReference type="ARBA" id="ARBA00022530"/>
    </source>
</evidence>
<comment type="subcellular location">
    <subcellularLocation>
        <location evidence="1 8">Secreted</location>
        <location evidence="1 8">Extracellular space</location>
        <location evidence="1 8">Extracellular matrix</location>
    </subcellularLocation>
</comment>
<dbReference type="PRINTS" id="PR01349">
    <property type="entry name" value="WNTPROTEIN"/>
</dbReference>
<evidence type="ECO:0000256" key="9">
    <source>
        <dbReference type="SAM" id="MobiDB-lite"/>
    </source>
</evidence>
<sequence>MSQHVLAYCRLLCAGVAVDAAGFRETAFAYAITAAGMTTQVARACSLGKLTSCGCSKKMDEKRFLRLRERAKDIHSQTNKHNNRAGRLCHGMSGSCEVKTCWKAAPPFRTIGAILKKKYERATKVDNANSAKGKLRLVVSNHKHRTKETRGKTGGKARGKGRRRQRRSRRRPRHTNLVYFERSPNFCDQNPATASSGTVGRYCNRTSSGIDNCETLKHAVCAVFQVTRSERCECRFHWCCYVVCKTCVFTQWVTVCK</sequence>
<evidence type="ECO:0000313" key="10">
    <source>
        <dbReference type="EMBL" id="KAK2179632.1"/>
    </source>
</evidence>
<dbReference type="InterPro" id="IPR043158">
    <property type="entry name" value="Wnt_C"/>
</dbReference>
<gene>
    <name evidence="10" type="ORF">NP493_481g02033</name>
</gene>
<reference evidence="10" key="1">
    <citation type="journal article" date="2023" name="Mol. Biol. Evol.">
        <title>Third-Generation Sequencing Reveals the Adaptive Role of the Epigenome in Three Deep-Sea Polychaetes.</title>
        <authorList>
            <person name="Perez M."/>
            <person name="Aroh O."/>
            <person name="Sun Y."/>
            <person name="Lan Y."/>
            <person name="Juniper S.K."/>
            <person name="Young C.R."/>
            <person name="Angers B."/>
            <person name="Qian P.Y."/>
        </authorList>
    </citation>
    <scope>NUCLEOTIDE SEQUENCE</scope>
    <source>
        <strain evidence="10">R07B-5</strain>
    </source>
</reference>
<keyword evidence="11" id="KW-1185">Reference proteome</keyword>
<keyword evidence="6 8" id="KW-0879">Wnt signaling pathway</keyword>
<dbReference type="EMBL" id="JAODUO010000480">
    <property type="protein sequence ID" value="KAK2179632.1"/>
    <property type="molecule type" value="Genomic_DNA"/>
</dbReference>
<dbReference type="SMART" id="SM00097">
    <property type="entry name" value="WNT1"/>
    <property type="match status" value="1"/>
</dbReference>
<dbReference type="GO" id="GO:0005109">
    <property type="term" value="F:frizzled binding"/>
    <property type="evidence" value="ECO:0007669"/>
    <property type="project" value="TreeGrafter"/>
</dbReference>
<dbReference type="AlphaFoldDB" id="A0AAD9NR26"/>
<proteinExistence type="inferred from homology"/>
<evidence type="ECO:0000256" key="6">
    <source>
        <dbReference type="ARBA" id="ARBA00022687"/>
    </source>
</evidence>
<name>A0AAD9NR26_RIDPI</name>
<dbReference type="PANTHER" id="PTHR12027">
    <property type="entry name" value="WNT RELATED"/>
    <property type="match status" value="1"/>
</dbReference>
<dbReference type="Gene3D" id="3.30.2460.20">
    <property type="match status" value="1"/>
</dbReference>
<dbReference type="GO" id="GO:0030182">
    <property type="term" value="P:neuron differentiation"/>
    <property type="evidence" value="ECO:0007669"/>
    <property type="project" value="TreeGrafter"/>
</dbReference>
<dbReference type="GO" id="GO:0005615">
    <property type="term" value="C:extracellular space"/>
    <property type="evidence" value="ECO:0007669"/>
    <property type="project" value="TreeGrafter"/>
</dbReference>
<comment type="caution">
    <text evidence="10">The sequence shown here is derived from an EMBL/GenBank/DDBJ whole genome shotgun (WGS) entry which is preliminary data.</text>
</comment>
<comment type="function">
    <text evidence="8">Ligand for members of the frizzled family of seven transmembrane receptors.</text>
</comment>
<evidence type="ECO:0000256" key="1">
    <source>
        <dbReference type="ARBA" id="ARBA00004498"/>
    </source>
</evidence>
<accession>A0AAD9NR26</accession>